<dbReference type="GO" id="GO:0015074">
    <property type="term" value="P:DNA integration"/>
    <property type="evidence" value="ECO:0007669"/>
    <property type="project" value="InterPro"/>
</dbReference>
<dbReference type="EMBL" id="AANC01000002">
    <property type="protein sequence ID" value="EAQ50395.1"/>
    <property type="molecule type" value="Genomic_DNA"/>
</dbReference>
<dbReference type="AlphaFoldDB" id="A3XH28"/>
<dbReference type="InterPro" id="IPR036397">
    <property type="entry name" value="RNaseH_sf"/>
</dbReference>
<evidence type="ECO:0000313" key="5">
    <source>
        <dbReference type="EMBL" id="EAQ50395.1"/>
    </source>
</evidence>
<dbReference type="Proteomes" id="UP000001601">
    <property type="component" value="Unassembled WGS sequence"/>
</dbReference>
<dbReference type="PANTHER" id="PTHR46889">
    <property type="entry name" value="TRANSPOSASE INSF FOR INSERTION SEQUENCE IS3B-RELATED"/>
    <property type="match status" value="1"/>
</dbReference>
<evidence type="ECO:0000313" key="7">
    <source>
        <dbReference type="EMBL" id="EAQ51418.1"/>
    </source>
</evidence>
<dbReference type="EMBL" id="AANC01000007">
    <property type="protein sequence ID" value="EAQ48753.1"/>
    <property type="molecule type" value="Genomic_DNA"/>
</dbReference>
<organism evidence="7 8">
    <name type="scientific">Leeuwenhoekiella blandensis (strain CECT 7118 / CCUG 51940 / KCTC 22103 / MED217)</name>
    <name type="common">Flavobacterium sp. (strain MED217)</name>
    <dbReference type="NCBI Taxonomy" id="398720"/>
    <lineage>
        <taxon>Bacteria</taxon>
        <taxon>Pseudomonadati</taxon>
        <taxon>Bacteroidota</taxon>
        <taxon>Flavobacteriia</taxon>
        <taxon>Flavobacteriales</taxon>
        <taxon>Flavobacteriaceae</taxon>
        <taxon>Leeuwenhoekiella</taxon>
    </lineage>
</organism>
<reference evidence="7 8" key="1">
    <citation type="journal article" date="2007" name="Nature">
        <title>Light stimulates growth of proteorhodopsin-containing marine Flavobacteria.</title>
        <authorList>
            <person name="Gomez-Consarnau L."/>
            <person name="Gonzalez J.M."/>
            <person name="Coll-Llado M."/>
            <person name="Gourdon P."/>
            <person name="Pascher T."/>
            <person name="Neutze R."/>
            <person name="Pedros-Alio C."/>
            <person name="Pinhassi J."/>
        </authorList>
    </citation>
    <scope>NUCLEOTIDE SEQUENCE [LARGE SCALE GENOMIC DNA]</scope>
    <source>
        <strain evidence="7 8">MED217</strain>
    </source>
</reference>
<dbReference type="EMBL" id="AANC01000004">
    <property type="protein sequence ID" value="EAQ49397.1"/>
    <property type="molecule type" value="Genomic_DNA"/>
</dbReference>
<dbReference type="SUPFAM" id="SSF53098">
    <property type="entry name" value="Ribonuclease H-like"/>
    <property type="match status" value="1"/>
</dbReference>
<dbReference type="InterPro" id="IPR012337">
    <property type="entry name" value="RNaseH-like_sf"/>
</dbReference>
<keyword evidence="8" id="KW-1185">Reference proteome</keyword>
<name>A3XH28_LEEBM</name>
<dbReference type="STRING" id="398720.MED217_04687"/>
<dbReference type="InterPro" id="IPR050900">
    <property type="entry name" value="Transposase_IS3/IS150/IS904"/>
</dbReference>
<dbReference type="NCBIfam" id="NF033516">
    <property type="entry name" value="transpos_IS3"/>
    <property type="match status" value="1"/>
</dbReference>
<comment type="caution">
    <text evidence="7">The sequence shown here is derived from an EMBL/GenBank/DDBJ whole genome shotgun (WGS) entry which is preliminary data.</text>
</comment>
<dbReference type="PANTHER" id="PTHR46889:SF5">
    <property type="entry name" value="INTEGRASE PROTEIN"/>
    <property type="match status" value="1"/>
</dbReference>
<dbReference type="InterPro" id="IPR001584">
    <property type="entry name" value="Integrase_cat-core"/>
</dbReference>
<dbReference type="EMBL" id="AANC01000001">
    <property type="protein sequence ID" value="EAQ51373.1"/>
    <property type="molecule type" value="Genomic_DNA"/>
</dbReference>
<dbReference type="Pfam" id="PF00665">
    <property type="entry name" value="rve"/>
    <property type="match status" value="1"/>
</dbReference>
<evidence type="ECO:0000313" key="2">
    <source>
        <dbReference type="EMBL" id="EAQ48753.1"/>
    </source>
</evidence>
<evidence type="ECO:0000313" key="3">
    <source>
        <dbReference type="EMBL" id="EAQ49397.1"/>
    </source>
</evidence>
<protein>
    <submittedName>
        <fullName evidence="7">ISPsy11, transposase OrfB</fullName>
    </submittedName>
</protein>
<dbReference type="EMBL" id="AANC01000001">
    <property type="protein sequence ID" value="EAQ51418.1"/>
    <property type="molecule type" value="Genomic_DNA"/>
</dbReference>
<gene>
    <name evidence="4" type="ORF">MED217_04687</name>
    <name evidence="5" type="ORF">MED217_05167</name>
    <name evidence="2" type="ORF">MED217_09400</name>
    <name evidence="3" type="ORF">MED217_11099</name>
    <name evidence="6" type="ORF">MED217_17560</name>
    <name evidence="7" type="ORF">MED217_17785</name>
</gene>
<feature type="domain" description="Integrase catalytic" evidence="1">
    <location>
        <begin position="103"/>
        <end position="264"/>
    </location>
</feature>
<sequence>MFGISRQAVYQSEKREQIRADELALIKPLILRVRRQMPRLGTRKLYYLLKVEFQKMGVKIGRDALFDYLRSESMLIKQKKNYTRTTDSRHWLKKHPNLMKDVTPVRPEQYFVSDITYIKSRERTHYLSLVTDAFSRKIMGYHLSDDMSAENVVKAMKMANKSRTTSSEVIHHSDRGLQYCSSLYQTQLKRSNALPSMTDGYDCYQNALAERINGILKEEFFINKCNTGKELRLLIQQSIKTYNNERPHLSLNYKTPNFIHNKKSGEASFTGLI</sequence>
<evidence type="ECO:0000313" key="4">
    <source>
        <dbReference type="EMBL" id="EAQ50299.1"/>
    </source>
</evidence>
<proteinExistence type="predicted"/>
<dbReference type="HOGENOM" id="CLU_027402_4_2_10"/>
<accession>A3XH28</accession>
<evidence type="ECO:0000313" key="6">
    <source>
        <dbReference type="EMBL" id="EAQ51373.1"/>
    </source>
</evidence>
<evidence type="ECO:0000259" key="1">
    <source>
        <dbReference type="PROSITE" id="PS50994"/>
    </source>
</evidence>
<dbReference type="PROSITE" id="PS50994">
    <property type="entry name" value="INTEGRASE"/>
    <property type="match status" value="1"/>
</dbReference>
<dbReference type="GO" id="GO:0003676">
    <property type="term" value="F:nucleic acid binding"/>
    <property type="evidence" value="ECO:0007669"/>
    <property type="project" value="InterPro"/>
</dbReference>
<dbReference type="EMBL" id="AANC01000002">
    <property type="protein sequence ID" value="EAQ50299.1"/>
    <property type="molecule type" value="Genomic_DNA"/>
</dbReference>
<evidence type="ECO:0000313" key="8">
    <source>
        <dbReference type="Proteomes" id="UP000001601"/>
    </source>
</evidence>
<dbReference type="InterPro" id="IPR048020">
    <property type="entry name" value="Transpos_IS3"/>
</dbReference>
<dbReference type="Gene3D" id="3.30.420.10">
    <property type="entry name" value="Ribonuclease H-like superfamily/Ribonuclease H"/>
    <property type="match status" value="1"/>
</dbReference>
<dbReference type="eggNOG" id="COG2801">
    <property type="taxonomic scope" value="Bacteria"/>
</dbReference>